<gene>
    <name evidence="2" type="ORF">GN277_21470</name>
</gene>
<reference evidence="2 3" key="1">
    <citation type="submission" date="2019-12" db="EMBL/GenBank/DDBJ databases">
        <title>Sporaefaciens musculi gen. nov., sp. nov., a novel bacterium isolated from the caecum of an obese mouse.</title>
        <authorList>
            <person name="Rasmussen T.S."/>
            <person name="Streidl T."/>
            <person name="Hitch T.C.A."/>
            <person name="Wortmann E."/>
            <person name="Deptula P."/>
            <person name="Hansen M."/>
            <person name="Nielsen D.S."/>
            <person name="Clavel T."/>
            <person name="Vogensen F.K."/>
        </authorList>
    </citation>
    <scope>NUCLEOTIDE SEQUENCE [LARGE SCALE GENOMIC DNA]</scope>
    <source>
        <strain evidence="2 3">WCA-9-b2</strain>
    </source>
</reference>
<evidence type="ECO:0000259" key="1">
    <source>
        <dbReference type="Pfam" id="PF00535"/>
    </source>
</evidence>
<dbReference type="InterPro" id="IPR001173">
    <property type="entry name" value="Glyco_trans_2-like"/>
</dbReference>
<comment type="caution">
    <text evidence="2">The sequence shown here is derived from an EMBL/GenBank/DDBJ whole genome shotgun (WGS) entry which is preliminary data.</text>
</comment>
<dbReference type="EMBL" id="WUQX01000001">
    <property type="protein sequence ID" value="MXP77826.1"/>
    <property type="molecule type" value="Genomic_DNA"/>
</dbReference>
<dbReference type="GO" id="GO:0016758">
    <property type="term" value="F:hexosyltransferase activity"/>
    <property type="evidence" value="ECO:0007669"/>
    <property type="project" value="UniProtKB-ARBA"/>
</dbReference>
<evidence type="ECO:0000313" key="3">
    <source>
        <dbReference type="Proteomes" id="UP000460412"/>
    </source>
</evidence>
<evidence type="ECO:0000313" key="2">
    <source>
        <dbReference type="EMBL" id="MXP77826.1"/>
    </source>
</evidence>
<dbReference type="SUPFAM" id="SSF53448">
    <property type="entry name" value="Nucleotide-diphospho-sugar transferases"/>
    <property type="match status" value="1"/>
</dbReference>
<dbReference type="RefSeq" id="WP_159753494.1">
    <property type="nucleotide sequence ID" value="NZ_CATIYY010000115.1"/>
</dbReference>
<keyword evidence="3" id="KW-1185">Reference proteome</keyword>
<dbReference type="InterPro" id="IPR029044">
    <property type="entry name" value="Nucleotide-diphossugar_trans"/>
</dbReference>
<dbReference type="Proteomes" id="UP000460412">
    <property type="component" value="Unassembled WGS sequence"/>
</dbReference>
<protein>
    <submittedName>
        <fullName evidence="2">Glycosyltransferase</fullName>
    </submittedName>
</protein>
<accession>A0A7X3MJZ0</accession>
<sequence>MGKSYEVSIICNAYNQESYLEKAIESMLVQKTSFDYEIIIHDDVSTDGTVDIIRKYVTAYPEKIKVIYEQKNQYSQGADFITEVIKDIAKGKYIAMCEGDDFWIDENKLQLQRDALENHPECDMCACWGCTVTEDGKREISQIRPRTGNGILSTENVILGGGQYLVTAGIFFRRQMYENLLEFEKITPLDYVIQIKGSLRGGIFYIDKKMAVYRRYATGSWTNDVLKNKEKLKVQWDIEKKLLEALDFDTNGKYHKIITERMKAYIPFEEQMEYRQQEILQLMRKYDSKCYIWGMGRRGKSLEDFFSRHSVKIDGICDSVNTDIGKNTEYGNKIFHTEDVLNNAKVILASTKWAYEDLIKMNFVGNIIDFQQYMPYG</sequence>
<dbReference type="PANTHER" id="PTHR22916">
    <property type="entry name" value="GLYCOSYLTRANSFERASE"/>
    <property type="match status" value="1"/>
</dbReference>
<dbReference type="PANTHER" id="PTHR22916:SF3">
    <property type="entry name" value="UDP-GLCNAC:BETAGAL BETA-1,3-N-ACETYLGLUCOSAMINYLTRANSFERASE-LIKE PROTEIN 1"/>
    <property type="match status" value="1"/>
</dbReference>
<dbReference type="Pfam" id="PF00535">
    <property type="entry name" value="Glycos_transf_2"/>
    <property type="match status" value="1"/>
</dbReference>
<organism evidence="2 3">
    <name type="scientific">Sporofaciens musculi</name>
    <dbReference type="NCBI Taxonomy" id="2681861"/>
    <lineage>
        <taxon>Bacteria</taxon>
        <taxon>Bacillati</taxon>
        <taxon>Bacillota</taxon>
        <taxon>Clostridia</taxon>
        <taxon>Lachnospirales</taxon>
        <taxon>Lachnospiraceae</taxon>
        <taxon>Sporofaciens</taxon>
    </lineage>
</organism>
<dbReference type="Gene3D" id="3.90.550.10">
    <property type="entry name" value="Spore Coat Polysaccharide Biosynthesis Protein SpsA, Chain A"/>
    <property type="match status" value="1"/>
</dbReference>
<feature type="domain" description="Glycosyltransferase 2-like" evidence="1">
    <location>
        <begin position="8"/>
        <end position="179"/>
    </location>
</feature>
<dbReference type="AlphaFoldDB" id="A0A7X3MJZ0"/>
<keyword evidence="2" id="KW-0808">Transferase</keyword>
<name>A0A7X3MJZ0_9FIRM</name>
<proteinExistence type="predicted"/>